<sequence length="380" mass="43794">MQPASSDRRSTYLDALTLEIERKLRKALSSPGQRPYLLQQLFADVALEIEDRTLDIIFDKDEDQIVAAQDGIDASLCFYDVLADYYVEEPERAKCILSLIVQLWSQSFVSHIFALLFHKWLFEVSVENTETLLRYGSALVQGAGNVFWIDIQTNRKRFLSLFTYLLEEVALVPERSLKISIQARRDLYLLLSRFLFFYDADDSLENFLKNFPTFPNAFLVGGPVDIFVIELTDQLQKLKVEPVLVHYLSRMSALRALYRSRVENDYKYKTKGMPLQLHFSWRANISDESCTTCRLGYIGSALSCGSISSACYKPLLSIALSLVLAFLLLEFYYDMREDGCILLHRTTSFRSGELEKTQKNLRSIANAHKCRYVFYLLLSL</sequence>
<dbReference type="Proteomes" id="UP000734854">
    <property type="component" value="Unassembled WGS sequence"/>
</dbReference>
<dbReference type="EMBL" id="JACMSC010000003">
    <property type="protein sequence ID" value="KAG6530455.1"/>
    <property type="molecule type" value="Genomic_DNA"/>
</dbReference>
<name>A0A8J5IAC4_ZINOF</name>
<gene>
    <name evidence="1" type="ORF">ZIOFF_012694</name>
</gene>
<dbReference type="PANTHER" id="PTHR48146:SF2">
    <property type="entry name" value="K-STIMULATED PYROPHOSPHATE-ENERGIZED SODIUM PUMP PROTEIN"/>
    <property type="match status" value="1"/>
</dbReference>
<dbReference type="PANTHER" id="PTHR48146">
    <property type="entry name" value="K-STIMULATED PYROPHOSPHATE-ENERGIZED SODIUM PUMP PROTEIN"/>
    <property type="match status" value="1"/>
</dbReference>
<keyword evidence="2" id="KW-1185">Reference proteome</keyword>
<evidence type="ECO:0000313" key="1">
    <source>
        <dbReference type="EMBL" id="KAG6530455.1"/>
    </source>
</evidence>
<protein>
    <submittedName>
        <fullName evidence="1">Uncharacterized protein</fullName>
    </submittedName>
</protein>
<comment type="caution">
    <text evidence="1">The sequence shown here is derived from an EMBL/GenBank/DDBJ whole genome shotgun (WGS) entry which is preliminary data.</text>
</comment>
<organism evidence="1 2">
    <name type="scientific">Zingiber officinale</name>
    <name type="common">Ginger</name>
    <name type="synonym">Amomum zingiber</name>
    <dbReference type="NCBI Taxonomy" id="94328"/>
    <lineage>
        <taxon>Eukaryota</taxon>
        <taxon>Viridiplantae</taxon>
        <taxon>Streptophyta</taxon>
        <taxon>Embryophyta</taxon>
        <taxon>Tracheophyta</taxon>
        <taxon>Spermatophyta</taxon>
        <taxon>Magnoliopsida</taxon>
        <taxon>Liliopsida</taxon>
        <taxon>Zingiberales</taxon>
        <taxon>Zingiberaceae</taxon>
        <taxon>Zingiber</taxon>
    </lineage>
</organism>
<accession>A0A8J5IAC4</accession>
<dbReference type="AlphaFoldDB" id="A0A8J5IAC4"/>
<reference evidence="1 2" key="1">
    <citation type="submission" date="2020-08" db="EMBL/GenBank/DDBJ databases">
        <title>Plant Genome Project.</title>
        <authorList>
            <person name="Zhang R.-G."/>
        </authorList>
    </citation>
    <scope>NUCLEOTIDE SEQUENCE [LARGE SCALE GENOMIC DNA]</scope>
    <source>
        <tissue evidence="1">Rhizome</tissue>
    </source>
</reference>
<proteinExistence type="predicted"/>
<evidence type="ECO:0000313" key="2">
    <source>
        <dbReference type="Proteomes" id="UP000734854"/>
    </source>
</evidence>